<dbReference type="OrthoDB" id="429932at2759"/>
<keyword evidence="2" id="KW-0472">Membrane</keyword>
<dbReference type="GO" id="GO:0070762">
    <property type="term" value="C:nuclear pore transmembrane ring"/>
    <property type="evidence" value="ECO:0007669"/>
    <property type="project" value="TreeGrafter"/>
</dbReference>
<evidence type="ECO:0000256" key="2">
    <source>
        <dbReference type="SAM" id="Phobius"/>
    </source>
</evidence>
<organism evidence="3 4">
    <name type="scientific">Pichia sorbitophila (strain ATCC MYA-4447 / BCRC 22081 / CBS 7064 / NBRC 10061 / NRRL Y-12695)</name>
    <name type="common">Hybrid yeast</name>
    <dbReference type="NCBI Taxonomy" id="559304"/>
    <lineage>
        <taxon>Eukaryota</taxon>
        <taxon>Fungi</taxon>
        <taxon>Dikarya</taxon>
        <taxon>Ascomycota</taxon>
        <taxon>Saccharomycotina</taxon>
        <taxon>Pichiomycetes</taxon>
        <taxon>Debaryomycetaceae</taxon>
        <taxon>Millerozyma</taxon>
    </lineage>
</organism>
<feature type="transmembrane region" description="Helical" evidence="2">
    <location>
        <begin position="299"/>
        <end position="321"/>
    </location>
</feature>
<keyword evidence="2" id="KW-0812">Transmembrane</keyword>
<dbReference type="PANTHER" id="PTHR28003">
    <property type="entry name" value="NUCLEOPORIN POM34"/>
    <property type="match status" value="1"/>
</dbReference>
<keyword evidence="2" id="KW-1133">Transmembrane helix</keyword>
<dbReference type="InterPro" id="IPR012578">
    <property type="entry name" value="Nucl_pore_cmplx"/>
</dbReference>
<dbReference type="GO" id="GO:0005640">
    <property type="term" value="C:nuclear outer membrane"/>
    <property type="evidence" value="ECO:0007669"/>
    <property type="project" value="TreeGrafter"/>
</dbReference>
<dbReference type="Proteomes" id="UP000005222">
    <property type="component" value="Chromosome F"/>
</dbReference>
<evidence type="ECO:0000256" key="1">
    <source>
        <dbReference type="SAM" id="MobiDB-lite"/>
    </source>
</evidence>
<sequence length="471" mass="54357">MDSSIIDEAKFCTPMSFRIHSGDGVPPSRSEIFNDGLSTPLKKLSNNSLSNYKLPVRREQNRLKDPVTDLVDPVSSIQKERQIDDKKDGISGDIPLKPLSEVASKFYQNKIVQNKFKDNQTNPRWLEDNGFVDRKQPIYYRPPTSSESIVHGIESFLPPNISIKSRHNEKKNRIPITFASRATQDSEIPSKYNANTTGGYNNELGISSLDDDEYSANDSPTGTWFNPAAKEALRLQLNYEKEVKRLLANILCISVTKLFVSCMNYLLVLYDRKSLPFQKQNAYYPSIRKKYLEDGRLGIFLLFFRRILYFFFFLNCVLSVYRLVRHHFRSFDLPLTAKQKELLGFDSTSKDSRNDHNGTQEHSVASDDVEVRSNDDIPLAIRGRRFQDSYYGTLKLPKYSKANVFDLAKLKQFDQEYDNSGIWHNESSTMSEQNIIGSLPNREDYNSLYDPQIQSSFLKRYNISFNEPRNE</sequence>
<feature type="region of interest" description="Disordered" evidence="1">
    <location>
        <begin position="348"/>
        <end position="367"/>
    </location>
</feature>
<name>G8YLW3_PICSO</name>
<feature type="compositionally biased region" description="Basic and acidic residues" evidence="1">
    <location>
        <begin position="348"/>
        <end position="359"/>
    </location>
</feature>
<gene>
    <name evidence="3" type="primary">Piso0_001845</name>
    <name evidence="3" type="ORF">GNLVRS01_PISO0F15317g</name>
</gene>
<dbReference type="STRING" id="559304.G8YLW3"/>
<accession>G8YLW3</accession>
<dbReference type="GO" id="GO:0030474">
    <property type="term" value="P:spindle pole body duplication"/>
    <property type="evidence" value="ECO:0007669"/>
    <property type="project" value="TreeGrafter"/>
</dbReference>
<keyword evidence="4" id="KW-1185">Reference proteome</keyword>
<dbReference type="Pfam" id="PF08058">
    <property type="entry name" value="NPCC"/>
    <property type="match status" value="1"/>
</dbReference>
<dbReference type="HOGENOM" id="CLU_580195_0_0_1"/>
<proteinExistence type="predicted"/>
<dbReference type="AlphaFoldDB" id="G8YLW3"/>
<feature type="transmembrane region" description="Helical" evidence="2">
    <location>
        <begin position="246"/>
        <end position="267"/>
    </location>
</feature>
<dbReference type="GO" id="GO:0006606">
    <property type="term" value="P:protein import into nucleus"/>
    <property type="evidence" value="ECO:0007669"/>
    <property type="project" value="TreeGrafter"/>
</dbReference>
<dbReference type="OMA" id="GIKDCLP"/>
<dbReference type="eggNOG" id="ENOG502SEBV">
    <property type="taxonomic scope" value="Eukaryota"/>
</dbReference>
<dbReference type="InParanoid" id="G8YLW3"/>
<protein>
    <submittedName>
        <fullName evidence="3">Piso0_001845 protein</fullName>
    </submittedName>
</protein>
<evidence type="ECO:0000313" key="3">
    <source>
        <dbReference type="EMBL" id="CCE89047.1"/>
    </source>
</evidence>
<dbReference type="PANTHER" id="PTHR28003:SF1">
    <property type="entry name" value="NUCLEOPORIN POM34"/>
    <property type="match status" value="1"/>
</dbReference>
<reference evidence="3 4" key="1">
    <citation type="journal article" date="2012" name="G3 (Bethesda)">
        <title>Pichia sorbitophila, an interspecies yeast hybrid reveals early steps of genome resolution following polyploidization.</title>
        <authorList>
            <person name="Leh Louis V."/>
            <person name="Despons L."/>
            <person name="Friedrich A."/>
            <person name="Martin T."/>
            <person name="Durrens P."/>
            <person name="Casaregola S."/>
            <person name="Neuveglise C."/>
            <person name="Fairhead C."/>
            <person name="Marck C."/>
            <person name="Cruz J.A."/>
            <person name="Straub M.L."/>
            <person name="Kugler V."/>
            <person name="Sacerdot C."/>
            <person name="Uzunov Z."/>
            <person name="Thierry A."/>
            <person name="Weiss S."/>
            <person name="Bleykasten C."/>
            <person name="De Montigny J."/>
            <person name="Jacques N."/>
            <person name="Jung P."/>
            <person name="Lemaire M."/>
            <person name="Mallet S."/>
            <person name="Morel G."/>
            <person name="Richard G.F."/>
            <person name="Sarkar A."/>
            <person name="Savel G."/>
            <person name="Schacherer J."/>
            <person name="Seret M.L."/>
            <person name="Talla E."/>
            <person name="Samson G."/>
            <person name="Jubin C."/>
            <person name="Poulain J."/>
            <person name="Vacherie B."/>
            <person name="Barbe V."/>
            <person name="Pelletier E."/>
            <person name="Sherman D.J."/>
            <person name="Westhof E."/>
            <person name="Weissenbach J."/>
            <person name="Baret P.V."/>
            <person name="Wincker P."/>
            <person name="Gaillardin C."/>
            <person name="Dujon B."/>
            <person name="Souciet J.L."/>
        </authorList>
    </citation>
    <scope>NUCLEOTIDE SEQUENCE [LARGE SCALE GENOMIC DNA]</scope>
    <source>
        <strain evidence="4">ATCC MYA-4447 / BCRC 22081 / CBS 7064 / NBRC 10061 / NRRL Y-12695</strain>
    </source>
</reference>
<evidence type="ECO:0000313" key="4">
    <source>
        <dbReference type="Proteomes" id="UP000005222"/>
    </source>
</evidence>
<dbReference type="EMBL" id="FO082054">
    <property type="protein sequence ID" value="CCE89047.1"/>
    <property type="molecule type" value="Genomic_DNA"/>
</dbReference>